<dbReference type="Gene3D" id="3.80.10.10">
    <property type="entry name" value="Ribonuclease Inhibitor"/>
    <property type="match status" value="2"/>
</dbReference>
<dbReference type="SUPFAM" id="SSF52047">
    <property type="entry name" value="RNI-like"/>
    <property type="match status" value="1"/>
</dbReference>
<evidence type="ECO:0000256" key="1">
    <source>
        <dbReference type="ARBA" id="ARBA00022614"/>
    </source>
</evidence>
<dbReference type="PANTHER" id="PTHR48057:SF29">
    <property type="entry name" value="OS02G0609900 PROTEIN"/>
    <property type="match status" value="1"/>
</dbReference>
<dbReference type="InterPro" id="IPR001611">
    <property type="entry name" value="Leu-rich_rpt"/>
</dbReference>
<name>A0A1Y1XBT1_9FUNG</name>
<dbReference type="InterPro" id="IPR032675">
    <property type="entry name" value="LRR_dom_sf"/>
</dbReference>
<keyword evidence="5" id="KW-1185">Reference proteome</keyword>
<evidence type="ECO:0000313" key="4">
    <source>
        <dbReference type="EMBL" id="ORX83220.1"/>
    </source>
</evidence>
<protein>
    <submittedName>
        <fullName evidence="4">L domain-like protein</fullName>
    </submittedName>
</protein>
<dbReference type="SMART" id="SM00365">
    <property type="entry name" value="LRR_SD22"/>
    <property type="match status" value="3"/>
</dbReference>
<dbReference type="FunFam" id="3.80.10.10:FF:000041">
    <property type="entry name" value="LRR receptor-like serine/threonine-protein kinase ERECTA"/>
    <property type="match status" value="1"/>
</dbReference>
<dbReference type="OrthoDB" id="1517790at2759"/>
<accession>A0A1Y1XBT1</accession>
<dbReference type="Pfam" id="PF23598">
    <property type="entry name" value="LRR_14"/>
    <property type="match status" value="1"/>
</dbReference>
<dbReference type="STRING" id="1754192.A0A1Y1XBT1"/>
<dbReference type="PANTHER" id="PTHR48057">
    <property type="entry name" value="LEUCINE-RICH REPEAT SERINE/THREONINE-PROTEIN KINASE 1"/>
    <property type="match status" value="1"/>
</dbReference>
<dbReference type="InterPro" id="IPR003591">
    <property type="entry name" value="Leu-rich_rpt_typical-subtyp"/>
</dbReference>
<evidence type="ECO:0000259" key="3">
    <source>
        <dbReference type="Pfam" id="PF23598"/>
    </source>
</evidence>
<dbReference type="InterPro" id="IPR052595">
    <property type="entry name" value="LRRC69/RLP"/>
</dbReference>
<reference evidence="4 5" key="1">
    <citation type="submission" date="2016-08" db="EMBL/GenBank/DDBJ databases">
        <title>A Parts List for Fungal Cellulosomes Revealed by Comparative Genomics.</title>
        <authorList>
            <consortium name="DOE Joint Genome Institute"/>
            <person name="Haitjema C.H."/>
            <person name="Gilmore S.P."/>
            <person name="Henske J.K."/>
            <person name="Solomon K.V."/>
            <person name="De Groot R."/>
            <person name="Kuo A."/>
            <person name="Mondo S.J."/>
            <person name="Salamov A.A."/>
            <person name="Labutti K."/>
            <person name="Zhao Z."/>
            <person name="Chiniquy J."/>
            <person name="Barry K."/>
            <person name="Brewer H.M."/>
            <person name="Purvine S.O."/>
            <person name="Wright A.T."/>
            <person name="Boxma B."/>
            <person name="Van Alen T."/>
            <person name="Hackstein J.H."/>
            <person name="Baker S.E."/>
            <person name="Grigoriev I.V."/>
            <person name="O'Malley M.A."/>
        </authorList>
    </citation>
    <scope>NUCLEOTIDE SEQUENCE [LARGE SCALE GENOMIC DNA]</scope>
    <source>
        <strain evidence="4 5">S4</strain>
    </source>
</reference>
<comment type="caution">
    <text evidence="4">The sequence shown here is derived from an EMBL/GenBank/DDBJ whole genome shotgun (WGS) entry which is preliminary data.</text>
</comment>
<organism evidence="4 5">
    <name type="scientific">Anaeromyces robustus</name>
    <dbReference type="NCBI Taxonomy" id="1754192"/>
    <lineage>
        <taxon>Eukaryota</taxon>
        <taxon>Fungi</taxon>
        <taxon>Fungi incertae sedis</taxon>
        <taxon>Chytridiomycota</taxon>
        <taxon>Chytridiomycota incertae sedis</taxon>
        <taxon>Neocallimastigomycetes</taxon>
        <taxon>Neocallimastigales</taxon>
        <taxon>Neocallimastigaceae</taxon>
        <taxon>Anaeromyces</taxon>
    </lineage>
</organism>
<keyword evidence="2" id="KW-0677">Repeat</keyword>
<reference evidence="4 5" key="2">
    <citation type="submission" date="2016-08" db="EMBL/GenBank/DDBJ databases">
        <title>Pervasive Adenine N6-methylation of Active Genes in Fungi.</title>
        <authorList>
            <consortium name="DOE Joint Genome Institute"/>
            <person name="Mondo S.J."/>
            <person name="Dannebaum R.O."/>
            <person name="Kuo R.C."/>
            <person name="Labutti K."/>
            <person name="Haridas S."/>
            <person name="Kuo A."/>
            <person name="Salamov A."/>
            <person name="Ahrendt S.R."/>
            <person name="Lipzen A."/>
            <person name="Sullivan W."/>
            <person name="Andreopoulos W.B."/>
            <person name="Clum A."/>
            <person name="Lindquist E."/>
            <person name="Daum C."/>
            <person name="Ramamoorthy G.K."/>
            <person name="Gryganskyi A."/>
            <person name="Culley D."/>
            <person name="Magnuson J.K."/>
            <person name="James T.Y."/>
            <person name="O'Malley M.A."/>
            <person name="Stajich J.E."/>
            <person name="Spatafora J.W."/>
            <person name="Visel A."/>
            <person name="Grigoriev I.V."/>
        </authorList>
    </citation>
    <scope>NUCLEOTIDE SEQUENCE [LARGE SCALE GENOMIC DNA]</scope>
    <source>
        <strain evidence="4 5">S4</strain>
    </source>
</reference>
<dbReference type="SUPFAM" id="SSF52058">
    <property type="entry name" value="L domain-like"/>
    <property type="match status" value="1"/>
</dbReference>
<evidence type="ECO:0000313" key="5">
    <source>
        <dbReference type="Proteomes" id="UP000193944"/>
    </source>
</evidence>
<proteinExistence type="predicted"/>
<dbReference type="SMART" id="SM00369">
    <property type="entry name" value="LRR_TYP"/>
    <property type="match status" value="2"/>
</dbReference>
<dbReference type="PROSITE" id="PS51450">
    <property type="entry name" value="LRR"/>
    <property type="match status" value="1"/>
</dbReference>
<sequence>MHYHQTPLSHLMKCEILNTFPSKIQKLNQLETLDLTGLRDLKENDIARIPKSVKYLTFGKTEFKQYMLDELSTLNNLRSLEFYLTIIKEGLNFKKLGNLKKLTTFTISNAAKGTMSDVNRQIVPKKYLKYFRIIKQLNIDAATFNKASLDEIGSLTKLEKLSITDSEFEDDATIHSFKQLKNLKSLVFNCNDKPIKSISSSIYYLTNLESLTISNQLNAEFHTSSSLNFSKLKNLKTLYLSSNNATINFNHFKGLNKLTTLKLNGEYIPSISNAIGSLTSLKTLELMGSNIETLSNSIGKLKKLQSLDLYDNKITKIPSSIGNLRDITTITMSHNKITNIPKSLGNLAKLETLLLNKNEIDDELPESLNKLPKLSYIDVSYNKNIRGKTLTNDNIGTCSYVGINNKNVYSLCISKVTKCIGSTDLKKLKLCDSN</sequence>
<keyword evidence="1" id="KW-0433">Leucine-rich repeat</keyword>
<dbReference type="Proteomes" id="UP000193944">
    <property type="component" value="Unassembled WGS sequence"/>
</dbReference>
<dbReference type="InterPro" id="IPR055414">
    <property type="entry name" value="LRR_R13L4/SHOC2-like"/>
</dbReference>
<dbReference type="AlphaFoldDB" id="A0A1Y1XBT1"/>
<gene>
    <name evidence="4" type="ORF">BCR32DRAFT_267111</name>
</gene>
<dbReference type="EMBL" id="MCFG01000077">
    <property type="protein sequence ID" value="ORX83220.1"/>
    <property type="molecule type" value="Genomic_DNA"/>
</dbReference>
<feature type="domain" description="Disease resistance R13L4/SHOC-2-like LRR" evidence="3">
    <location>
        <begin position="227"/>
        <end position="330"/>
    </location>
</feature>
<evidence type="ECO:0000256" key="2">
    <source>
        <dbReference type="ARBA" id="ARBA00022737"/>
    </source>
</evidence>